<organism evidence="1 2">
    <name type="scientific">Heracleum sosnowskyi</name>
    <dbReference type="NCBI Taxonomy" id="360622"/>
    <lineage>
        <taxon>Eukaryota</taxon>
        <taxon>Viridiplantae</taxon>
        <taxon>Streptophyta</taxon>
        <taxon>Embryophyta</taxon>
        <taxon>Tracheophyta</taxon>
        <taxon>Spermatophyta</taxon>
        <taxon>Magnoliopsida</taxon>
        <taxon>eudicotyledons</taxon>
        <taxon>Gunneridae</taxon>
        <taxon>Pentapetalae</taxon>
        <taxon>asterids</taxon>
        <taxon>campanulids</taxon>
        <taxon>Apiales</taxon>
        <taxon>Apiaceae</taxon>
        <taxon>Apioideae</taxon>
        <taxon>apioid superclade</taxon>
        <taxon>Tordylieae</taxon>
        <taxon>Tordyliinae</taxon>
        <taxon>Heracleum</taxon>
    </lineage>
</organism>
<name>A0AAD8M2B7_9APIA</name>
<evidence type="ECO:0000313" key="2">
    <source>
        <dbReference type="Proteomes" id="UP001237642"/>
    </source>
</evidence>
<sequence>MSGMSSEIINRIGKMEMRKEKKQKTLFTDQETEAALQLIHLNSSHPTCPINFQTTNYHHHLHEPSMKIVPKSEKFRQVQEMYVNNENKDDDNVDNYKIKKRKSYGTVSCSSCVKFDLENNSDEDAGEAVSNHGKKMKKFRSIFDLYSVTKLL</sequence>
<proteinExistence type="predicted"/>
<reference evidence="1" key="1">
    <citation type="submission" date="2023-02" db="EMBL/GenBank/DDBJ databases">
        <title>Genome of toxic invasive species Heracleum sosnowskyi carries increased number of genes despite the absence of recent whole-genome duplications.</title>
        <authorList>
            <person name="Schelkunov M."/>
            <person name="Shtratnikova V."/>
            <person name="Makarenko M."/>
            <person name="Klepikova A."/>
            <person name="Omelchenko D."/>
            <person name="Novikova G."/>
            <person name="Obukhova E."/>
            <person name="Bogdanov V."/>
            <person name="Penin A."/>
            <person name="Logacheva M."/>
        </authorList>
    </citation>
    <scope>NUCLEOTIDE SEQUENCE</scope>
    <source>
        <strain evidence="1">Hsosn_3</strain>
        <tissue evidence="1">Leaf</tissue>
    </source>
</reference>
<reference evidence="1" key="2">
    <citation type="submission" date="2023-05" db="EMBL/GenBank/DDBJ databases">
        <authorList>
            <person name="Schelkunov M.I."/>
        </authorList>
    </citation>
    <scope>NUCLEOTIDE SEQUENCE</scope>
    <source>
        <strain evidence="1">Hsosn_3</strain>
        <tissue evidence="1">Leaf</tissue>
    </source>
</reference>
<dbReference type="AlphaFoldDB" id="A0AAD8M2B7"/>
<accession>A0AAD8M2B7</accession>
<dbReference type="Proteomes" id="UP001237642">
    <property type="component" value="Unassembled WGS sequence"/>
</dbReference>
<protein>
    <submittedName>
        <fullName evidence="1">Uncharacterized protein</fullName>
    </submittedName>
</protein>
<gene>
    <name evidence="1" type="ORF">POM88_043799</name>
</gene>
<comment type="caution">
    <text evidence="1">The sequence shown here is derived from an EMBL/GenBank/DDBJ whole genome shotgun (WGS) entry which is preliminary data.</text>
</comment>
<dbReference type="EMBL" id="JAUIZM010000010">
    <property type="protein sequence ID" value="KAK1359325.1"/>
    <property type="molecule type" value="Genomic_DNA"/>
</dbReference>
<evidence type="ECO:0000313" key="1">
    <source>
        <dbReference type="EMBL" id="KAK1359325.1"/>
    </source>
</evidence>
<keyword evidence="2" id="KW-1185">Reference proteome</keyword>